<accession>A0A392QZC2</accession>
<name>A0A392QZC2_9FABA</name>
<organism evidence="1 2">
    <name type="scientific">Trifolium medium</name>
    <dbReference type="NCBI Taxonomy" id="97028"/>
    <lineage>
        <taxon>Eukaryota</taxon>
        <taxon>Viridiplantae</taxon>
        <taxon>Streptophyta</taxon>
        <taxon>Embryophyta</taxon>
        <taxon>Tracheophyta</taxon>
        <taxon>Spermatophyta</taxon>
        <taxon>Magnoliopsida</taxon>
        <taxon>eudicotyledons</taxon>
        <taxon>Gunneridae</taxon>
        <taxon>Pentapetalae</taxon>
        <taxon>rosids</taxon>
        <taxon>fabids</taxon>
        <taxon>Fabales</taxon>
        <taxon>Fabaceae</taxon>
        <taxon>Papilionoideae</taxon>
        <taxon>50 kb inversion clade</taxon>
        <taxon>NPAAA clade</taxon>
        <taxon>Hologalegina</taxon>
        <taxon>IRL clade</taxon>
        <taxon>Trifolieae</taxon>
        <taxon>Trifolium</taxon>
    </lineage>
</organism>
<dbReference type="Proteomes" id="UP000265520">
    <property type="component" value="Unassembled WGS sequence"/>
</dbReference>
<keyword evidence="2" id="KW-1185">Reference proteome</keyword>
<sequence>MFRTRGVRMRRDVFEAECSRVDDVVRSGMNLDNKLWELLEEKFMEALLREPKLMYMFGWKRLNMKKRKYWMIIPEDSERVRIKLFSRRENVAIVE</sequence>
<comment type="caution">
    <text evidence="1">The sequence shown here is derived from an EMBL/GenBank/DDBJ whole genome shotgun (WGS) entry which is preliminary data.</text>
</comment>
<dbReference type="AlphaFoldDB" id="A0A392QZC2"/>
<dbReference type="EMBL" id="LXQA010174402">
    <property type="protein sequence ID" value="MCI29701.1"/>
    <property type="molecule type" value="Genomic_DNA"/>
</dbReference>
<protein>
    <submittedName>
        <fullName evidence="1">Uncharacterized protein</fullName>
    </submittedName>
</protein>
<evidence type="ECO:0000313" key="1">
    <source>
        <dbReference type="EMBL" id="MCI29701.1"/>
    </source>
</evidence>
<feature type="non-terminal residue" evidence="1">
    <location>
        <position position="95"/>
    </location>
</feature>
<reference evidence="1 2" key="1">
    <citation type="journal article" date="2018" name="Front. Plant Sci.">
        <title>Red Clover (Trifolium pratense) and Zigzag Clover (T. medium) - A Picture of Genomic Similarities and Differences.</title>
        <authorList>
            <person name="Dluhosova J."/>
            <person name="Istvanek J."/>
            <person name="Nedelnik J."/>
            <person name="Repkova J."/>
        </authorList>
    </citation>
    <scope>NUCLEOTIDE SEQUENCE [LARGE SCALE GENOMIC DNA]</scope>
    <source>
        <strain evidence="2">cv. 10/8</strain>
        <tissue evidence="1">Leaf</tissue>
    </source>
</reference>
<proteinExistence type="predicted"/>
<evidence type="ECO:0000313" key="2">
    <source>
        <dbReference type="Proteomes" id="UP000265520"/>
    </source>
</evidence>